<accession>A0AAD5TUS5</accession>
<evidence type="ECO:0000313" key="2">
    <source>
        <dbReference type="Proteomes" id="UP001211065"/>
    </source>
</evidence>
<name>A0AAD5TUS5_9FUNG</name>
<dbReference type="EMBL" id="JADGJW010001259">
    <property type="protein sequence ID" value="KAJ3204851.1"/>
    <property type="molecule type" value="Genomic_DNA"/>
</dbReference>
<sequence length="146" mass="16889">MNGEKQIPPAMYPISKPYGGFTTLLHRFGLYEREMLKPNLNVKEHQVQHNYSNQRVDLSPRQQIKLELARLSSQIQKFKSEYKNENFNPTQRITGNQAPVAPSKKIAKEELEKWIFMVSLLEKIQQIESEKEKIATQNLSSSSATN</sequence>
<comment type="caution">
    <text evidence="1">The sequence shown here is derived from an EMBL/GenBank/DDBJ whole genome shotgun (WGS) entry which is preliminary data.</text>
</comment>
<dbReference type="AlphaFoldDB" id="A0AAD5TUS5"/>
<protein>
    <submittedName>
        <fullName evidence="1">Uncharacterized protein</fullName>
    </submittedName>
</protein>
<dbReference type="Proteomes" id="UP001211065">
    <property type="component" value="Unassembled WGS sequence"/>
</dbReference>
<gene>
    <name evidence="1" type="ORF">HK099_001001</name>
</gene>
<keyword evidence="2" id="KW-1185">Reference proteome</keyword>
<organism evidence="1 2">
    <name type="scientific">Clydaea vesicula</name>
    <dbReference type="NCBI Taxonomy" id="447962"/>
    <lineage>
        <taxon>Eukaryota</taxon>
        <taxon>Fungi</taxon>
        <taxon>Fungi incertae sedis</taxon>
        <taxon>Chytridiomycota</taxon>
        <taxon>Chytridiomycota incertae sedis</taxon>
        <taxon>Chytridiomycetes</taxon>
        <taxon>Lobulomycetales</taxon>
        <taxon>Lobulomycetaceae</taxon>
        <taxon>Clydaea</taxon>
    </lineage>
</organism>
<proteinExistence type="predicted"/>
<reference evidence="1" key="1">
    <citation type="submission" date="2020-05" db="EMBL/GenBank/DDBJ databases">
        <title>Phylogenomic resolution of chytrid fungi.</title>
        <authorList>
            <person name="Stajich J.E."/>
            <person name="Amses K."/>
            <person name="Simmons R."/>
            <person name="Seto K."/>
            <person name="Myers J."/>
            <person name="Bonds A."/>
            <person name="Quandt C.A."/>
            <person name="Barry K."/>
            <person name="Liu P."/>
            <person name="Grigoriev I."/>
            <person name="Longcore J.E."/>
            <person name="James T.Y."/>
        </authorList>
    </citation>
    <scope>NUCLEOTIDE SEQUENCE</scope>
    <source>
        <strain evidence="1">JEL0476</strain>
    </source>
</reference>
<evidence type="ECO:0000313" key="1">
    <source>
        <dbReference type="EMBL" id="KAJ3204851.1"/>
    </source>
</evidence>